<proteinExistence type="predicted"/>
<dbReference type="InterPro" id="IPR007138">
    <property type="entry name" value="ABM_dom"/>
</dbReference>
<dbReference type="Pfam" id="PF03992">
    <property type="entry name" value="ABM"/>
    <property type="match status" value="1"/>
</dbReference>
<dbReference type="PANTHER" id="PTHR33336:SF15">
    <property type="entry name" value="ABM DOMAIN-CONTAINING PROTEIN"/>
    <property type="match status" value="1"/>
</dbReference>
<name>A0A2W4VK82_9CYAN</name>
<reference evidence="3" key="1">
    <citation type="submission" date="2018-04" db="EMBL/GenBank/DDBJ databases">
        <authorList>
            <person name="Cornet L."/>
        </authorList>
    </citation>
    <scope>NUCLEOTIDE SEQUENCE [LARGE SCALE GENOMIC DNA]</scope>
</reference>
<dbReference type="PANTHER" id="PTHR33336">
    <property type="entry name" value="QUINOL MONOOXYGENASE YGIN-RELATED"/>
    <property type="match status" value="1"/>
</dbReference>
<protein>
    <submittedName>
        <fullName evidence="2">Antibiotic biosynthesis monooxygenase</fullName>
    </submittedName>
</protein>
<sequence>MYGRPVVTVRTIAKIIAHSGQEAALKSLLLEIVELARENPDCQSFELLQGHANADEFVTLGHWQSDAAFQSHFRSGYMDEFMREIPDLVDHPPDIQWYTLMM</sequence>
<dbReference type="InterPro" id="IPR011008">
    <property type="entry name" value="Dimeric_a/b-barrel"/>
</dbReference>
<gene>
    <name evidence="2" type="ORF">DCF17_22310</name>
</gene>
<dbReference type="InterPro" id="IPR050744">
    <property type="entry name" value="AI-2_Isomerase_LsrG"/>
</dbReference>
<evidence type="ECO:0000259" key="1">
    <source>
        <dbReference type="PROSITE" id="PS51725"/>
    </source>
</evidence>
<reference evidence="2 3" key="2">
    <citation type="submission" date="2018-06" db="EMBL/GenBank/DDBJ databases">
        <title>Metagenomic assembly of (sub)arctic Cyanobacteria and their associated microbiome from non-axenic cultures.</title>
        <authorList>
            <person name="Baurain D."/>
        </authorList>
    </citation>
    <scope>NUCLEOTIDE SEQUENCE [LARGE SCALE GENOMIC DNA]</scope>
    <source>
        <strain evidence="2">ULC041bin1</strain>
    </source>
</reference>
<evidence type="ECO:0000313" key="3">
    <source>
        <dbReference type="Proteomes" id="UP000249081"/>
    </source>
</evidence>
<comment type="caution">
    <text evidence="2">The sequence shown here is derived from an EMBL/GenBank/DDBJ whole genome shotgun (WGS) entry which is preliminary data.</text>
</comment>
<accession>A0A2W4VK82</accession>
<dbReference type="EMBL" id="QBMN01000270">
    <property type="protein sequence ID" value="PZO33174.1"/>
    <property type="molecule type" value="Genomic_DNA"/>
</dbReference>
<dbReference type="SUPFAM" id="SSF54909">
    <property type="entry name" value="Dimeric alpha+beta barrel"/>
    <property type="match status" value="1"/>
</dbReference>
<dbReference type="PROSITE" id="PS51725">
    <property type="entry name" value="ABM"/>
    <property type="match status" value="1"/>
</dbReference>
<dbReference type="AlphaFoldDB" id="A0A2W4VK82"/>
<evidence type="ECO:0000313" key="2">
    <source>
        <dbReference type="EMBL" id="PZO33174.1"/>
    </source>
</evidence>
<dbReference type="Gene3D" id="3.30.70.100">
    <property type="match status" value="1"/>
</dbReference>
<keyword evidence="2" id="KW-0560">Oxidoreductase</keyword>
<organism evidence="2 3">
    <name type="scientific">Shackletoniella antarctica</name>
    <dbReference type="NCBI Taxonomy" id="268115"/>
    <lineage>
        <taxon>Bacteria</taxon>
        <taxon>Bacillati</taxon>
        <taxon>Cyanobacteriota</taxon>
        <taxon>Cyanophyceae</taxon>
        <taxon>Oculatellales</taxon>
        <taxon>Oculatellaceae</taxon>
        <taxon>Shackletoniella</taxon>
    </lineage>
</organism>
<dbReference type="Proteomes" id="UP000249081">
    <property type="component" value="Unassembled WGS sequence"/>
</dbReference>
<feature type="domain" description="ABM" evidence="1">
    <location>
        <begin position="9"/>
        <end position="101"/>
    </location>
</feature>
<keyword evidence="2" id="KW-0503">Monooxygenase</keyword>
<dbReference type="GO" id="GO:0004497">
    <property type="term" value="F:monooxygenase activity"/>
    <property type="evidence" value="ECO:0007669"/>
    <property type="project" value="UniProtKB-KW"/>
</dbReference>